<organism evidence="2 3">
    <name type="scientific">Gnathostoma spinigerum</name>
    <dbReference type="NCBI Taxonomy" id="75299"/>
    <lineage>
        <taxon>Eukaryota</taxon>
        <taxon>Metazoa</taxon>
        <taxon>Ecdysozoa</taxon>
        <taxon>Nematoda</taxon>
        <taxon>Chromadorea</taxon>
        <taxon>Rhabditida</taxon>
        <taxon>Spirurina</taxon>
        <taxon>Gnathostomatomorpha</taxon>
        <taxon>Gnathostomatoidea</taxon>
        <taxon>Gnathostomatidae</taxon>
        <taxon>Gnathostoma</taxon>
    </lineage>
</organism>
<accession>A0ABD6ESH9</accession>
<protein>
    <submittedName>
        <fullName evidence="2">Uncharacterized protein</fullName>
    </submittedName>
</protein>
<evidence type="ECO:0000313" key="2">
    <source>
        <dbReference type="EMBL" id="MFH4980254.1"/>
    </source>
</evidence>
<evidence type="ECO:0000256" key="1">
    <source>
        <dbReference type="SAM" id="Phobius"/>
    </source>
</evidence>
<feature type="transmembrane region" description="Helical" evidence="1">
    <location>
        <begin position="21"/>
        <end position="49"/>
    </location>
</feature>
<keyword evidence="3" id="KW-1185">Reference proteome</keyword>
<sequence>MVGCGYRQSNITCSSAANIKVILVVVVSVKSILMAVDLTEIPVVGMILMDDGLGGGASHRVGTARSNQGVVMVRVVMPFAMVLTGGFLSVICNDVMSRIALRIHQRI</sequence>
<comment type="caution">
    <text evidence="2">The sequence shown here is derived from an EMBL/GenBank/DDBJ whole genome shotgun (WGS) entry which is preliminary data.</text>
</comment>
<gene>
    <name evidence="2" type="ORF">AB6A40_006963</name>
</gene>
<proteinExistence type="predicted"/>
<keyword evidence="1" id="KW-0812">Transmembrane</keyword>
<reference evidence="2 3" key="1">
    <citation type="submission" date="2024-08" db="EMBL/GenBank/DDBJ databases">
        <title>Gnathostoma spinigerum genome.</title>
        <authorList>
            <person name="Gonzalez-Bertolin B."/>
            <person name="Monzon S."/>
            <person name="Zaballos A."/>
            <person name="Jimenez P."/>
            <person name="Dekumyoy P."/>
            <person name="Varona S."/>
            <person name="Cuesta I."/>
            <person name="Sumanam S."/>
            <person name="Adisakwattana P."/>
            <person name="Gasser R.B."/>
            <person name="Hernandez-Gonzalez A."/>
            <person name="Young N.D."/>
            <person name="Perteguer M.J."/>
        </authorList>
    </citation>
    <scope>NUCLEOTIDE SEQUENCE [LARGE SCALE GENOMIC DNA]</scope>
    <source>
        <strain evidence="2">AL3</strain>
        <tissue evidence="2">Liver</tissue>
    </source>
</reference>
<feature type="transmembrane region" description="Helical" evidence="1">
    <location>
        <begin position="69"/>
        <end position="92"/>
    </location>
</feature>
<dbReference type="AlphaFoldDB" id="A0ABD6ESH9"/>
<keyword evidence="1" id="KW-1133">Transmembrane helix</keyword>
<dbReference type="EMBL" id="JBGFUD010005285">
    <property type="protein sequence ID" value="MFH4980254.1"/>
    <property type="molecule type" value="Genomic_DNA"/>
</dbReference>
<evidence type="ECO:0000313" key="3">
    <source>
        <dbReference type="Proteomes" id="UP001608902"/>
    </source>
</evidence>
<name>A0ABD6ESH9_9BILA</name>
<dbReference type="Proteomes" id="UP001608902">
    <property type="component" value="Unassembled WGS sequence"/>
</dbReference>
<keyword evidence="1" id="KW-0472">Membrane</keyword>